<dbReference type="PANTHER" id="PTHR24305">
    <property type="entry name" value="CYTOCHROME P450"/>
    <property type="match status" value="1"/>
</dbReference>
<keyword evidence="7" id="KW-0472">Membrane</keyword>
<reference evidence="9" key="2">
    <citation type="submission" date="2021-02" db="EMBL/GenBank/DDBJ databases">
        <title>Aspergillus puulaauensis MK2 genome sequence.</title>
        <authorList>
            <person name="Futagami T."/>
            <person name="Mori K."/>
            <person name="Kadooka C."/>
            <person name="Tanaka T."/>
        </authorList>
    </citation>
    <scope>NUCLEOTIDE SEQUENCE</scope>
    <source>
        <strain evidence="9">MK2</strain>
    </source>
</reference>
<dbReference type="Proteomes" id="UP000654913">
    <property type="component" value="Chromosome 2"/>
</dbReference>
<gene>
    <name evidence="9" type="ORF">APUU_20592A</name>
</gene>
<dbReference type="GO" id="GO:0016705">
    <property type="term" value="F:oxidoreductase activity, acting on paired donors, with incorporation or reduction of molecular oxygen"/>
    <property type="evidence" value="ECO:0007669"/>
    <property type="project" value="InterPro"/>
</dbReference>
<dbReference type="EMBL" id="AP024444">
    <property type="protein sequence ID" value="BCS20160.1"/>
    <property type="molecule type" value="Genomic_DNA"/>
</dbReference>
<dbReference type="GO" id="GO:0005506">
    <property type="term" value="F:iron ion binding"/>
    <property type="evidence" value="ECO:0007669"/>
    <property type="project" value="InterPro"/>
</dbReference>
<feature type="transmembrane region" description="Helical" evidence="7">
    <location>
        <begin position="31"/>
        <end position="51"/>
    </location>
</feature>
<organism evidence="9 10">
    <name type="scientific">Aspergillus puulaauensis</name>
    <dbReference type="NCBI Taxonomy" id="1220207"/>
    <lineage>
        <taxon>Eukaryota</taxon>
        <taxon>Fungi</taxon>
        <taxon>Dikarya</taxon>
        <taxon>Ascomycota</taxon>
        <taxon>Pezizomycotina</taxon>
        <taxon>Eurotiomycetes</taxon>
        <taxon>Eurotiomycetidae</taxon>
        <taxon>Eurotiales</taxon>
        <taxon>Aspergillaceae</taxon>
        <taxon>Aspergillus</taxon>
    </lineage>
</organism>
<dbReference type="PANTHER" id="PTHR24305:SF166">
    <property type="entry name" value="CYTOCHROME P450 12A4, MITOCHONDRIAL-RELATED"/>
    <property type="match status" value="1"/>
</dbReference>
<name>A0A7R7XF70_9EURO</name>
<keyword evidence="6" id="KW-0349">Heme</keyword>
<evidence type="ECO:0000256" key="7">
    <source>
        <dbReference type="SAM" id="Phobius"/>
    </source>
</evidence>
<dbReference type="RefSeq" id="XP_041552354.1">
    <property type="nucleotide sequence ID" value="XM_041699249.1"/>
</dbReference>
<dbReference type="Pfam" id="PF00067">
    <property type="entry name" value="p450"/>
    <property type="match status" value="1"/>
</dbReference>
<feature type="signal peptide" evidence="8">
    <location>
        <begin position="1"/>
        <end position="17"/>
    </location>
</feature>
<evidence type="ECO:0000256" key="8">
    <source>
        <dbReference type="SAM" id="SignalP"/>
    </source>
</evidence>
<keyword evidence="8" id="KW-0732">Signal</keyword>
<keyword evidence="7" id="KW-0812">Transmembrane</keyword>
<dbReference type="SUPFAM" id="SSF48264">
    <property type="entry name" value="Cytochrome P450"/>
    <property type="match status" value="1"/>
</dbReference>
<dbReference type="InterPro" id="IPR001128">
    <property type="entry name" value="Cyt_P450"/>
</dbReference>
<keyword evidence="5 6" id="KW-0408">Iron</keyword>
<dbReference type="Gene3D" id="1.10.630.10">
    <property type="entry name" value="Cytochrome P450"/>
    <property type="match status" value="1"/>
</dbReference>
<dbReference type="GO" id="GO:0004497">
    <property type="term" value="F:monooxygenase activity"/>
    <property type="evidence" value="ECO:0007669"/>
    <property type="project" value="UniProtKB-KW"/>
</dbReference>
<dbReference type="InterPro" id="IPR036396">
    <property type="entry name" value="Cyt_P450_sf"/>
</dbReference>
<accession>A0A7R7XF70</accession>
<protein>
    <recommendedName>
        <fullName evidence="11">Cytochrome P450</fullName>
    </recommendedName>
</protein>
<comment type="similarity">
    <text evidence="2 6">Belongs to the cytochrome P450 family.</text>
</comment>
<feature type="chain" id="PRO_5031227070" description="Cytochrome P450" evidence="8">
    <location>
        <begin position="18"/>
        <end position="585"/>
    </location>
</feature>
<sequence length="585" mass="65209">MLTAVLLLVANLAATGALVHHLDDKLPVVRFRLLTTFITISSVQLFFYGLWKVFLKPLCFSPFKHLPKPPGGSWINGHFREIMDLGNGEAEVKWRVNLQPSYSTPLCKVNSNRMKEIPNKGIIHCRGILNGERLIVSSPTALAKIASDNYTFIKPMAIKLLAGRVLGMGLVLTERDEHKQQRKLFLPPFAPKHIRDLYPTFWEKACEVTDVMGDIISETEGTEVQDSVSNENGGIEIGEWAARVALDIITLSAMGKDFGSVSDAHAPLAKVYHAVLQPTLGHVVVAILKNFFPARLVEALPLKANQDQGSAYDTIRGVCRDLLRGKKAQMAGGHELKGRDILSVCLRYEEIAGVDEDEVINQMTTILGAGHETISVGITWAVYMLCLHRDWQGRLREEVRATVPSPDWKGEGESMSSAHVERMPLMRAFLEEVLRWYPPIPMTMREPLVDTELDGQYVPKGTRIVVPIKAINREEKFWGADAKRFNPARWLRDGAQGQEFNSSGGVKNKYGYLTFNHGPRSCVAAEFARAEMACVVAAWVGRFELDLADERFRDEDNMKTSNGNFSGKPLEGLYVRVKVLGGGSW</sequence>
<evidence type="ECO:0000256" key="6">
    <source>
        <dbReference type="RuleBase" id="RU000461"/>
    </source>
</evidence>
<dbReference type="InterPro" id="IPR050121">
    <property type="entry name" value="Cytochrome_P450_monoxygenase"/>
</dbReference>
<dbReference type="CDD" id="cd11069">
    <property type="entry name" value="CYP_FUM15-like"/>
    <property type="match status" value="1"/>
</dbReference>
<reference evidence="9" key="1">
    <citation type="submission" date="2021-01" db="EMBL/GenBank/DDBJ databases">
        <authorList>
            <consortium name="Aspergillus puulaauensis MK2 genome sequencing consortium"/>
            <person name="Kazuki M."/>
            <person name="Futagami T."/>
        </authorList>
    </citation>
    <scope>NUCLEOTIDE SEQUENCE</scope>
    <source>
        <strain evidence="9">MK2</strain>
    </source>
</reference>
<evidence type="ECO:0000256" key="1">
    <source>
        <dbReference type="ARBA" id="ARBA00001971"/>
    </source>
</evidence>
<dbReference type="PROSITE" id="PS00086">
    <property type="entry name" value="CYTOCHROME_P450"/>
    <property type="match status" value="1"/>
</dbReference>
<keyword evidence="3 6" id="KW-0479">Metal-binding</keyword>
<keyword evidence="4 6" id="KW-0560">Oxidoreductase</keyword>
<keyword evidence="10" id="KW-1185">Reference proteome</keyword>
<dbReference type="PRINTS" id="PR00385">
    <property type="entry name" value="P450"/>
</dbReference>
<dbReference type="InterPro" id="IPR017972">
    <property type="entry name" value="Cyt_P450_CS"/>
</dbReference>
<dbReference type="OrthoDB" id="1470350at2759"/>
<evidence type="ECO:0000256" key="5">
    <source>
        <dbReference type="ARBA" id="ARBA00023004"/>
    </source>
</evidence>
<dbReference type="AlphaFoldDB" id="A0A7R7XF70"/>
<evidence type="ECO:0000313" key="10">
    <source>
        <dbReference type="Proteomes" id="UP000654913"/>
    </source>
</evidence>
<evidence type="ECO:0000256" key="2">
    <source>
        <dbReference type="ARBA" id="ARBA00010617"/>
    </source>
</evidence>
<keyword evidence="7" id="KW-1133">Transmembrane helix</keyword>
<dbReference type="GO" id="GO:0020037">
    <property type="term" value="F:heme binding"/>
    <property type="evidence" value="ECO:0007669"/>
    <property type="project" value="InterPro"/>
</dbReference>
<proteinExistence type="inferred from homology"/>
<evidence type="ECO:0000256" key="4">
    <source>
        <dbReference type="ARBA" id="ARBA00023002"/>
    </source>
</evidence>
<evidence type="ECO:0008006" key="11">
    <source>
        <dbReference type="Google" id="ProtNLM"/>
    </source>
</evidence>
<evidence type="ECO:0000313" key="9">
    <source>
        <dbReference type="EMBL" id="BCS20160.1"/>
    </source>
</evidence>
<dbReference type="GeneID" id="64970165"/>
<comment type="cofactor">
    <cofactor evidence="1">
        <name>heme</name>
        <dbReference type="ChEBI" id="CHEBI:30413"/>
    </cofactor>
</comment>
<keyword evidence="6" id="KW-0503">Monooxygenase</keyword>
<dbReference type="KEGG" id="apuu:APUU_20592A"/>
<evidence type="ECO:0000256" key="3">
    <source>
        <dbReference type="ARBA" id="ARBA00022723"/>
    </source>
</evidence>